<reference evidence="1 2" key="1">
    <citation type="submission" date="2024-04" db="EMBL/GenBank/DDBJ databases">
        <title>Symmetric and asymmetric DNA N6-adenine methylation regulates different biological responses in Mucorales.</title>
        <authorList>
            <consortium name="Lawrence Berkeley National Laboratory"/>
            <person name="Lax C."/>
            <person name="Mondo S.J."/>
            <person name="Osorio-Concepcion M."/>
            <person name="Muszewska A."/>
            <person name="Corrochano-Luque M."/>
            <person name="Gutierrez G."/>
            <person name="Riley R."/>
            <person name="Lipzen A."/>
            <person name="Guo J."/>
            <person name="Hundley H."/>
            <person name="Amirebrahimi M."/>
            <person name="Ng V."/>
            <person name="Lorenzo-Gutierrez D."/>
            <person name="Binder U."/>
            <person name="Yang J."/>
            <person name="Song Y."/>
            <person name="Canovas D."/>
            <person name="Navarro E."/>
            <person name="Freitag M."/>
            <person name="Gabaldon T."/>
            <person name="Grigoriev I.V."/>
            <person name="Corrochano L.M."/>
            <person name="Nicolas F.E."/>
            <person name="Garre V."/>
        </authorList>
    </citation>
    <scope>NUCLEOTIDE SEQUENCE [LARGE SCALE GENOMIC DNA]</scope>
    <source>
        <strain evidence="1 2">L51</strain>
    </source>
</reference>
<sequence>MFKVALAIFKLNEHNIGDLEDPVDVFRILQNMPRRLIDCHRLMEYVFNPSSISADLCPKDIQSKRSLFREQRKQRRVSATRNKHA</sequence>
<keyword evidence="2" id="KW-1185">Reference proteome</keyword>
<protein>
    <submittedName>
        <fullName evidence="1">Uncharacterized protein</fullName>
    </submittedName>
</protein>
<accession>A0ABR3AKD3</accession>
<comment type="caution">
    <text evidence="1">The sequence shown here is derived from an EMBL/GenBank/DDBJ whole genome shotgun (WGS) entry which is preliminary data.</text>
</comment>
<dbReference type="Proteomes" id="UP001448207">
    <property type="component" value="Unassembled WGS sequence"/>
</dbReference>
<dbReference type="SUPFAM" id="SSF47923">
    <property type="entry name" value="Ypt/Rab-GAP domain of gyp1p"/>
    <property type="match status" value="1"/>
</dbReference>
<evidence type="ECO:0000313" key="2">
    <source>
        <dbReference type="Proteomes" id="UP001448207"/>
    </source>
</evidence>
<gene>
    <name evidence="1" type="ORF">J3Q64DRAFT_1776224</name>
</gene>
<name>A0ABR3AKD3_PHYBL</name>
<evidence type="ECO:0000313" key="1">
    <source>
        <dbReference type="EMBL" id="KAL0074995.1"/>
    </source>
</evidence>
<dbReference type="InterPro" id="IPR035969">
    <property type="entry name" value="Rab-GAP_TBC_sf"/>
</dbReference>
<dbReference type="Gene3D" id="1.10.472.80">
    <property type="entry name" value="Ypt/Rab-GAP domain of gyp1p, domain 3"/>
    <property type="match status" value="1"/>
</dbReference>
<proteinExistence type="predicted"/>
<dbReference type="EMBL" id="JBCLYO010000038">
    <property type="protein sequence ID" value="KAL0074995.1"/>
    <property type="molecule type" value="Genomic_DNA"/>
</dbReference>
<organism evidence="1 2">
    <name type="scientific">Phycomyces blakesleeanus</name>
    <dbReference type="NCBI Taxonomy" id="4837"/>
    <lineage>
        <taxon>Eukaryota</taxon>
        <taxon>Fungi</taxon>
        <taxon>Fungi incertae sedis</taxon>
        <taxon>Mucoromycota</taxon>
        <taxon>Mucoromycotina</taxon>
        <taxon>Mucoromycetes</taxon>
        <taxon>Mucorales</taxon>
        <taxon>Phycomycetaceae</taxon>
        <taxon>Phycomyces</taxon>
    </lineage>
</organism>